<evidence type="ECO:0000259" key="7">
    <source>
        <dbReference type="Pfam" id="PF05154"/>
    </source>
</evidence>
<evidence type="ECO:0000256" key="3">
    <source>
        <dbReference type="ARBA" id="ARBA00022989"/>
    </source>
</evidence>
<dbReference type="RefSeq" id="WP_017868723.1">
    <property type="nucleotide sequence ID" value="NZ_BJYB01000012.1"/>
</dbReference>
<feature type="transmembrane region" description="Helical" evidence="6">
    <location>
        <begin position="31"/>
        <end position="49"/>
    </location>
</feature>
<dbReference type="Proteomes" id="UP000051886">
    <property type="component" value="Unassembled WGS sequence"/>
</dbReference>
<accession>A0A0R2LML9</accession>
<dbReference type="OrthoDB" id="2004788at2"/>
<gene>
    <name evidence="8" type="ORF">IV66_GL001577</name>
</gene>
<keyword evidence="3 6" id="KW-1133">Transmembrane helix</keyword>
<feature type="compositionally biased region" description="Basic and acidic residues" evidence="5">
    <location>
        <begin position="114"/>
        <end position="128"/>
    </location>
</feature>
<evidence type="ECO:0000256" key="1">
    <source>
        <dbReference type="ARBA" id="ARBA00004141"/>
    </source>
</evidence>
<protein>
    <recommendedName>
        <fullName evidence="7">TM2 domain-containing protein</fullName>
    </recommendedName>
</protein>
<evidence type="ECO:0000256" key="5">
    <source>
        <dbReference type="SAM" id="MobiDB-lite"/>
    </source>
</evidence>
<sequence>MENNTYLLSKLTNEEHLLVNSEVEKRKKSPVVAYLLWFFTGFMGGHRYFFHKTGSAVAMTLIFWLLVWLFGLGAIITGIWQLVDVFLINGWLKEDQNKVENEAIQEILSARSVEKKTDVPEQSPKDSENSESSENSKQIQNEKD</sequence>
<dbReference type="AlphaFoldDB" id="A0A0R2LML9"/>
<feature type="transmembrane region" description="Helical" evidence="6">
    <location>
        <begin position="61"/>
        <end position="83"/>
    </location>
</feature>
<comment type="subcellular location">
    <subcellularLocation>
        <location evidence="1">Membrane</location>
        <topology evidence="1">Multi-pass membrane protein</topology>
    </subcellularLocation>
</comment>
<dbReference type="EMBL" id="JQCN01000031">
    <property type="protein sequence ID" value="KRN99572.1"/>
    <property type="molecule type" value="Genomic_DNA"/>
</dbReference>
<dbReference type="STRING" id="449659.IV66_GL001577"/>
<dbReference type="PATRIC" id="fig|449659.4.peg.1605"/>
<evidence type="ECO:0000256" key="4">
    <source>
        <dbReference type="ARBA" id="ARBA00023136"/>
    </source>
</evidence>
<comment type="caution">
    <text evidence="8">The sequence shown here is derived from an EMBL/GenBank/DDBJ whole genome shotgun (WGS) entry which is preliminary data.</text>
</comment>
<evidence type="ECO:0000313" key="8">
    <source>
        <dbReference type="EMBL" id="KRN99572.1"/>
    </source>
</evidence>
<dbReference type="InterPro" id="IPR007829">
    <property type="entry name" value="TM2"/>
</dbReference>
<dbReference type="GO" id="GO:0016020">
    <property type="term" value="C:membrane"/>
    <property type="evidence" value="ECO:0007669"/>
    <property type="project" value="UniProtKB-SubCell"/>
</dbReference>
<dbReference type="Pfam" id="PF05154">
    <property type="entry name" value="TM2"/>
    <property type="match status" value="1"/>
</dbReference>
<keyword evidence="4 6" id="KW-0472">Membrane</keyword>
<reference evidence="8 9" key="1">
    <citation type="journal article" date="2015" name="Genome Announc.">
        <title>Expanding the biotechnology potential of lactobacilli through comparative genomics of 213 strains and associated genera.</title>
        <authorList>
            <person name="Sun Z."/>
            <person name="Harris H.M."/>
            <person name="McCann A."/>
            <person name="Guo C."/>
            <person name="Argimon S."/>
            <person name="Zhang W."/>
            <person name="Yang X."/>
            <person name="Jeffery I.B."/>
            <person name="Cooney J.C."/>
            <person name="Kagawa T.F."/>
            <person name="Liu W."/>
            <person name="Song Y."/>
            <person name="Salvetti E."/>
            <person name="Wrobel A."/>
            <person name="Rasinkangas P."/>
            <person name="Parkhill J."/>
            <person name="Rea M.C."/>
            <person name="O'Sullivan O."/>
            <person name="Ritari J."/>
            <person name="Douillard F.P."/>
            <person name="Paul Ross R."/>
            <person name="Yang R."/>
            <person name="Briner A.E."/>
            <person name="Felis G.E."/>
            <person name="de Vos W.M."/>
            <person name="Barrangou R."/>
            <person name="Klaenhammer T.R."/>
            <person name="Caufield P.W."/>
            <person name="Cui Y."/>
            <person name="Zhang H."/>
            <person name="O'Toole P.W."/>
        </authorList>
    </citation>
    <scope>NUCLEOTIDE SEQUENCE [LARGE SCALE GENOMIC DNA]</scope>
    <source>
        <strain evidence="8 9">NBRC 103219</strain>
    </source>
</reference>
<evidence type="ECO:0000256" key="6">
    <source>
        <dbReference type="SAM" id="Phobius"/>
    </source>
</evidence>
<keyword evidence="9" id="KW-1185">Reference proteome</keyword>
<proteinExistence type="predicted"/>
<feature type="region of interest" description="Disordered" evidence="5">
    <location>
        <begin position="114"/>
        <end position="144"/>
    </location>
</feature>
<keyword evidence="2 6" id="KW-0812">Transmembrane</keyword>
<organism evidence="8 9">
    <name type="scientific">Ligilactobacillus pobuzihii</name>
    <dbReference type="NCBI Taxonomy" id="449659"/>
    <lineage>
        <taxon>Bacteria</taxon>
        <taxon>Bacillati</taxon>
        <taxon>Bacillota</taxon>
        <taxon>Bacilli</taxon>
        <taxon>Lactobacillales</taxon>
        <taxon>Lactobacillaceae</taxon>
        <taxon>Ligilactobacillus</taxon>
    </lineage>
</organism>
<evidence type="ECO:0000256" key="2">
    <source>
        <dbReference type="ARBA" id="ARBA00022692"/>
    </source>
</evidence>
<evidence type="ECO:0000313" key="9">
    <source>
        <dbReference type="Proteomes" id="UP000051886"/>
    </source>
</evidence>
<feature type="domain" description="TM2" evidence="7">
    <location>
        <begin position="27"/>
        <end position="79"/>
    </location>
</feature>
<name>A0A0R2LML9_9LACO</name>